<evidence type="ECO:0000256" key="6">
    <source>
        <dbReference type="ARBA" id="ARBA00042523"/>
    </source>
</evidence>
<dbReference type="InterPro" id="IPR020568">
    <property type="entry name" value="Ribosomal_Su5_D2-typ_SF"/>
</dbReference>
<proteinExistence type="inferred from homology"/>
<dbReference type="GO" id="GO:0000177">
    <property type="term" value="C:cytoplasmic exosome (RNase complex)"/>
    <property type="evidence" value="ECO:0007669"/>
    <property type="project" value="TreeGrafter"/>
</dbReference>
<dbReference type="AlphaFoldDB" id="A0A642UQG2"/>
<comment type="subcellular location">
    <subcellularLocation>
        <location evidence="1">Cytoplasm</location>
    </subcellularLocation>
    <subcellularLocation>
        <location evidence="2">Nucleus</location>
        <location evidence="2">Nucleolus</location>
    </subcellularLocation>
</comment>
<dbReference type="OrthoDB" id="272245at2759"/>
<dbReference type="GO" id="GO:0000176">
    <property type="term" value="C:nuclear exosome (RNase complex)"/>
    <property type="evidence" value="ECO:0007669"/>
    <property type="project" value="UniProtKB-ARBA"/>
</dbReference>
<feature type="domain" description="Exoribonuclease phosphorolytic" evidence="7">
    <location>
        <begin position="31"/>
        <end position="152"/>
    </location>
</feature>
<dbReference type="Gene3D" id="3.30.230.70">
    <property type="entry name" value="GHMP Kinase, N-terminal domain"/>
    <property type="match status" value="1"/>
</dbReference>
<dbReference type="GO" id="GO:0034475">
    <property type="term" value="P:U4 snRNA 3'-end processing"/>
    <property type="evidence" value="ECO:0007669"/>
    <property type="project" value="TreeGrafter"/>
</dbReference>
<evidence type="ECO:0000256" key="3">
    <source>
        <dbReference type="ARBA" id="ARBA00006678"/>
    </source>
</evidence>
<dbReference type="GO" id="GO:0005730">
    <property type="term" value="C:nucleolus"/>
    <property type="evidence" value="ECO:0007669"/>
    <property type="project" value="UniProtKB-SubCell"/>
</dbReference>
<sequence length="280" mass="30444">MSTLSPAEQSYLYDGLCSTPPVRPDSREAYQFRPLEAKTDFLPSSNGSARIRAVDGSECIVSVKSKVEPLSDSFIEVAVDVAGYRDDSNFVSNLQYSLTSLLTANFPRDRLVLTKKYMFKLYVDCVVISHTSYPLSLMSLAIYLALKSTRLPLLISSTDDDEIAELPTFSDDWDLARPIADDLSPPLYVVVGVVGTNLVFDPSSQEEQVLENGLVLSYYNGNVITPITNVNLSSQSSLAKFKGVSAATVAKGIAMVSQYCGEIVSALDALVLSDDSTSIF</sequence>
<dbReference type="GO" id="GO:0000467">
    <property type="term" value="P:exonucleolytic trimming to generate mature 3'-end of 5.8S rRNA from tricistronic rRNA transcript (SSU-rRNA, 5.8S rRNA, LSU-rRNA)"/>
    <property type="evidence" value="ECO:0007669"/>
    <property type="project" value="TreeGrafter"/>
</dbReference>
<comment type="similarity">
    <text evidence="3">Belongs to the RNase PH family.</text>
</comment>
<dbReference type="EMBL" id="SWFT01000067">
    <property type="protein sequence ID" value="KAA8903472.1"/>
    <property type="molecule type" value="Genomic_DNA"/>
</dbReference>
<keyword evidence="9" id="KW-1185">Reference proteome</keyword>
<dbReference type="InterPro" id="IPR001247">
    <property type="entry name" value="ExoRNase_PH_dom1"/>
</dbReference>
<dbReference type="GO" id="GO:0034473">
    <property type="term" value="P:U1 snRNA 3'-end processing"/>
    <property type="evidence" value="ECO:0007669"/>
    <property type="project" value="TreeGrafter"/>
</dbReference>
<keyword evidence="5" id="KW-0271">Exosome</keyword>
<accession>A0A642UQG2</accession>
<evidence type="ECO:0000256" key="5">
    <source>
        <dbReference type="ARBA" id="ARBA00022835"/>
    </source>
</evidence>
<dbReference type="SUPFAM" id="SSF54211">
    <property type="entry name" value="Ribosomal protein S5 domain 2-like"/>
    <property type="match status" value="1"/>
</dbReference>
<dbReference type="InterPro" id="IPR050590">
    <property type="entry name" value="Exosome_comp_Rrp42_subfam"/>
</dbReference>
<organism evidence="8 9">
    <name type="scientific">Diutina rugosa</name>
    <name type="common">Yeast</name>
    <name type="synonym">Candida rugosa</name>
    <dbReference type="NCBI Taxonomy" id="5481"/>
    <lineage>
        <taxon>Eukaryota</taxon>
        <taxon>Fungi</taxon>
        <taxon>Dikarya</taxon>
        <taxon>Ascomycota</taxon>
        <taxon>Saccharomycotina</taxon>
        <taxon>Pichiomycetes</taxon>
        <taxon>Debaryomycetaceae</taxon>
        <taxon>Diutina</taxon>
    </lineage>
</organism>
<dbReference type="Pfam" id="PF01138">
    <property type="entry name" value="RNase_PH"/>
    <property type="match status" value="1"/>
</dbReference>
<gene>
    <name evidence="8" type="ORF">DIURU_002358</name>
</gene>
<dbReference type="Proteomes" id="UP000449547">
    <property type="component" value="Unassembled WGS sequence"/>
</dbReference>
<dbReference type="PANTHER" id="PTHR11097">
    <property type="entry name" value="EXOSOME COMPLEX EXONUCLEASE RIBOSOMAL RNA PROCESSING PROTEIN"/>
    <property type="match status" value="1"/>
</dbReference>
<dbReference type="RefSeq" id="XP_034012774.1">
    <property type="nucleotide sequence ID" value="XM_034155000.1"/>
</dbReference>
<dbReference type="InterPro" id="IPR027408">
    <property type="entry name" value="PNPase/RNase_PH_dom_sf"/>
</dbReference>
<dbReference type="GO" id="GO:0016075">
    <property type="term" value="P:rRNA catabolic process"/>
    <property type="evidence" value="ECO:0007669"/>
    <property type="project" value="TreeGrafter"/>
</dbReference>
<dbReference type="InterPro" id="IPR036345">
    <property type="entry name" value="ExoRNase_PH_dom2_sf"/>
</dbReference>
<keyword evidence="4" id="KW-0963">Cytoplasm</keyword>
<evidence type="ECO:0000256" key="1">
    <source>
        <dbReference type="ARBA" id="ARBA00004496"/>
    </source>
</evidence>
<comment type="caution">
    <text evidence="8">The sequence shown here is derived from an EMBL/GenBank/DDBJ whole genome shotgun (WGS) entry which is preliminary data.</text>
</comment>
<reference evidence="8 9" key="1">
    <citation type="submission" date="2019-07" db="EMBL/GenBank/DDBJ databases">
        <title>Genome assembly of two rare yeast pathogens: Diutina rugosa and Trichomonascus ciferrii.</title>
        <authorList>
            <person name="Mixao V."/>
            <person name="Saus E."/>
            <person name="Hansen A."/>
            <person name="Lass-Flor C."/>
            <person name="Gabaldon T."/>
        </authorList>
    </citation>
    <scope>NUCLEOTIDE SEQUENCE [LARGE SCALE GENOMIC DNA]</scope>
    <source>
        <strain evidence="8 9">CBS 613</strain>
    </source>
</reference>
<evidence type="ECO:0000256" key="2">
    <source>
        <dbReference type="ARBA" id="ARBA00004604"/>
    </source>
</evidence>
<dbReference type="PANTHER" id="PTHR11097:SF8">
    <property type="entry name" value="EXOSOME COMPLEX COMPONENT RRP42"/>
    <property type="match status" value="1"/>
</dbReference>
<dbReference type="SUPFAM" id="SSF55666">
    <property type="entry name" value="Ribonuclease PH domain 2-like"/>
    <property type="match status" value="1"/>
</dbReference>
<evidence type="ECO:0000259" key="7">
    <source>
        <dbReference type="Pfam" id="PF01138"/>
    </source>
</evidence>
<dbReference type="GO" id="GO:0071038">
    <property type="term" value="P:TRAMP-dependent tRNA surveillance pathway"/>
    <property type="evidence" value="ECO:0007669"/>
    <property type="project" value="TreeGrafter"/>
</dbReference>
<evidence type="ECO:0000256" key="4">
    <source>
        <dbReference type="ARBA" id="ARBA00022490"/>
    </source>
</evidence>
<dbReference type="OMA" id="INKRWHW"/>
<dbReference type="GO" id="GO:0034476">
    <property type="term" value="P:U5 snRNA 3'-end processing"/>
    <property type="evidence" value="ECO:0007669"/>
    <property type="project" value="TreeGrafter"/>
</dbReference>
<protein>
    <recommendedName>
        <fullName evidence="6">Ribosomal RNA-processing protein 42</fullName>
    </recommendedName>
</protein>
<name>A0A642UQG2_DIURU</name>
<evidence type="ECO:0000313" key="9">
    <source>
        <dbReference type="Proteomes" id="UP000449547"/>
    </source>
</evidence>
<dbReference type="VEuPathDB" id="FungiDB:DIURU_002358"/>
<dbReference type="GO" id="GO:0071028">
    <property type="term" value="P:nuclear mRNA surveillance"/>
    <property type="evidence" value="ECO:0007669"/>
    <property type="project" value="TreeGrafter"/>
</dbReference>
<evidence type="ECO:0000313" key="8">
    <source>
        <dbReference type="EMBL" id="KAA8903472.1"/>
    </source>
</evidence>
<dbReference type="GO" id="GO:0035925">
    <property type="term" value="F:mRNA 3'-UTR AU-rich region binding"/>
    <property type="evidence" value="ECO:0007669"/>
    <property type="project" value="TreeGrafter"/>
</dbReference>
<dbReference type="GeneID" id="54781009"/>
<dbReference type="GO" id="GO:0071035">
    <property type="term" value="P:nuclear polyadenylation-dependent rRNA catabolic process"/>
    <property type="evidence" value="ECO:0007669"/>
    <property type="project" value="TreeGrafter"/>
</dbReference>